<evidence type="ECO:0000256" key="1">
    <source>
        <dbReference type="SAM" id="Phobius"/>
    </source>
</evidence>
<feature type="transmembrane region" description="Helical" evidence="1">
    <location>
        <begin position="7"/>
        <end position="26"/>
    </location>
</feature>
<evidence type="ECO:0000313" key="2">
    <source>
        <dbReference type="EMBL" id="EFQ53410.1"/>
    </source>
</evidence>
<gene>
    <name evidence="2" type="ORF">HMPREF9265_1291</name>
</gene>
<sequence length="72" mass="8255">MEVYRNVVVVRYLCLGCLVVIVFGSWRNIGSCLVSSLVVVSSRLRVRVLSSCCIIFAYWLIILYHFPCLIIK</sequence>
<comment type="caution">
    <text evidence="2">The sequence shown here is derived from an EMBL/GenBank/DDBJ whole genome shotgun (WGS) entry which is preliminary data.</text>
</comment>
<protein>
    <submittedName>
        <fullName evidence="2">Uncharacterized protein</fullName>
    </submittedName>
</protein>
<keyword evidence="1" id="KW-1133">Transmembrane helix</keyword>
<accession>E3C784</accession>
<dbReference type="EMBL" id="AEKL01000034">
    <property type="protein sequence ID" value="EFQ53410.1"/>
    <property type="molecule type" value="Genomic_DNA"/>
</dbReference>
<keyword evidence="1" id="KW-0472">Membrane</keyword>
<organism evidence="2 3">
    <name type="scientific">Limosilactobacillus oris PB013-T2-3</name>
    <dbReference type="NCBI Taxonomy" id="908339"/>
    <lineage>
        <taxon>Bacteria</taxon>
        <taxon>Bacillati</taxon>
        <taxon>Bacillota</taxon>
        <taxon>Bacilli</taxon>
        <taxon>Lactobacillales</taxon>
        <taxon>Lactobacillaceae</taxon>
        <taxon>Limosilactobacillus</taxon>
    </lineage>
</organism>
<dbReference type="AlphaFoldDB" id="E3C784"/>
<feature type="transmembrane region" description="Helical" evidence="1">
    <location>
        <begin position="46"/>
        <end position="66"/>
    </location>
</feature>
<proteinExistence type="predicted"/>
<dbReference type="Proteomes" id="UP000003070">
    <property type="component" value="Unassembled WGS sequence"/>
</dbReference>
<name>E3C784_9LACO</name>
<reference evidence="2 3" key="1">
    <citation type="submission" date="2010-10" db="EMBL/GenBank/DDBJ databases">
        <authorList>
            <person name="Durkin A.S."/>
            <person name="Madupu R."/>
            <person name="Torralba M."/>
            <person name="Gillis M."/>
            <person name="Methe B."/>
            <person name="Sutton G."/>
            <person name="Nelson K.E."/>
        </authorList>
    </citation>
    <scope>NUCLEOTIDE SEQUENCE [LARGE SCALE GENOMIC DNA]</scope>
    <source>
        <strain evidence="2 3">PB013-T2-3</strain>
    </source>
</reference>
<keyword evidence="1" id="KW-0812">Transmembrane</keyword>
<evidence type="ECO:0000313" key="3">
    <source>
        <dbReference type="Proteomes" id="UP000003070"/>
    </source>
</evidence>